<name>A0A674JAB7_9SAUR</name>
<proteinExistence type="predicted"/>
<reference evidence="1" key="1">
    <citation type="submission" date="2025-05" db="UniProtKB">
        <authorList>
            <consortium name="Ensembl"/>
        </authorList>
    </citation>
    <scope>IDENTIFICATION</scope>
</reference>
<keyword evidence="2" id="KW-1185">Reference proteome</keyword>
<evidence type="ECO:0000313" key="2">
    <source>
        <dbReference type="Proteomes" id="UP000472274"/>
    </source>
</evidence>
<organism evidence="1 2">
    <name type="scientific">Terrapene triunguis</name>
    <name type="common">Three-toed box turtle</name>
    <dbReference type="NCBI Taxonomy" id="2587831"/>
    <lineage>
        <taxon>Eukaryota</taxon>
        <taxon>Metazoa</taxon>
        <taxon>Chordata</taxon>
        <taxon>Craniata</taxon>
        <taxon>Vertebrata</taxon>
        <taxon>Euteleostomi</taxon>
        <taxon>Archelosauria</taxon>
        <taxon>Testudinata</taxon>
        <taxon>Testudines</taxon>
        <taxon>Cryptodira</taxon>
        <taxon>Durocryptodira</taxon>
        <taxon>Testudinoidea</taxon>
        <taxon>Emydidae</taxon>
        <taxon>Terrapene</taxon>
    </lineage>
</organism>
<dbReference type="Proteomes" id="UP000472274">
    <property type="component" value="Unplaced"/>
</dbReference>
<protein>
    <submittedName>
        <fullName evidence="1">Uncharacterized protein</fullName>
    </submittedName>
</protein>
<dbReference type="GeneTree" id="ENSGT01010000225697"/>
<accession>A0A674JAB7</accession>
<dbReference type="Ensembl" id="ENSTMTT00000016980.1">
    <property type="protein sequence ID" value="ENSTMTP00000016394.1"/>
    <property type="gene ID" value="ENSTMTG00000012003.1"/>
</dbReference>
<evidence type="ECO:0000313" key="1">
    <source>
        <dbReference type="Ensembl" id="ENSTMTP00000016394.1"/>
    </source>
</evidence>
<sequence length="97" mass="11042">MLLLMQPNMPLAFLATRLHLLSPGCMWEFGPPSMCPPSICLISGRRIDFRKADFGKLRELTGKVPWESRLRGKTTEERKIENVAKDHLGLTTRSCMI</sequence>
<dbReference type="AlphaFoldDB" id="A0A674JAB7"/>
<dbReference type="Ensembl" id="ENSTMTT00000017353.1">
    <property type="protein sequence ID" value="ENSTMTP00000016757.1"/>
    <property type="gene ID" value="ENSTMTG00000012280.1"/>
</dbReference>